<name>A0A2T9YYE0_9FUNG</name>
<sequence length="377" mass="42294">MVTKTQTLNAESQANFCPNDQKNNKTFFGLLYDIPVVNTTVNNIKSKIPESRYTLMLTSIAGKLSTLAENNIPYQPQIRKSLSAIDSQACMKLKDIKSKYPIITKPTEELIEAVRASVKETKSFQTVNHIVEKAQHLPKDTVITVTWAVNETKEKISSTTSSATELVIKTNETSIMLKDQIVTTAHQKLAAVKTESSKLAGNAIKRSSSLVTNSKEKISSVAIDSYGKLSSIASNLKEILANNKICQEVYQASTKYVPEDYIQTTYNHFFISAFTTIFQFSVKTFHVVEAAIPDKYKTTLSESYQKSANSLSEHLNLLFNTEAMNNIHEKQGKNVVYSILVYSKYYFDEIRAVVNNFSSNQYHETPINETASTEEKK</sequence>
<dbReference type="STRING" id="61424.A0A2T9YYE0"/>
<evidence type="ECO:0000313" key="2">
    <source>
        <dbReference type="Proteomes" id="UP000245699"/>
    </source>
</evidence>
<dbReference type="Proteomes" id="UP000245699">
    <property type="component" value="Unassembled WGS sequence"/>
</dbReference>
<proteinExistence type="predicted"/>
<keyword evidence="2" id="KW-1185">Reference proteome</keyword>
<reference evidence="1 2" key="1">
    <citation type="journal article" date="2018" name="MBio">
        <title>Comparative Genomics Reveals the Core Gene Toolbox for the Fungus-Insect Symbiosis.</title>
        <authorList>
            <person name="Wang Y."/>
            <person name="Stata M."/>
            <person name="Wang W."/>
            <person name="Stajich J.E."/>
            <person name="White M.M."/>
            <person name="Moncalvo J.M."/>
        </authorList>
    </citation>
    <scope>NUCLEOTIDE SEQUENCE [LARGE SCALE GENOMIC DNA]</scope>
    <source>
        <strain evidence="1 2">AUS-77-4</strain>
    </source>
</reference>
<accession>A0A2T9YYE0</accession>
<dbReference type="AlphaFoldDB" id="A0A2T9YYE0"/>
<gene>
    <name evidence="1" type="ORF">BB559_002056</name>
</gene>
<evidence type="ECO:0008006" key="3">
    <source>
        <dbReference type="Google" id="ProtNLM"/>
    </source>
</evidence>
<dbReference type="OrthoDB" id="376826at2759"/>
<dbReference type="EMBL" id="MBFT01000110">
    <property type="protein sequence ID" value="PVU97355.1"/>
    <property type="molecule type" value="Genomic_DNA"/>
</dbReference>
<evidence type="ECO:0000313" key="1">
    <source>
        <dbReference type="EMBL" id="PVU97355.1"/>
    </source>
</evidence>
<comment type="caution">
    <text evidence="1">The sequence shown here is derived from an EMBL/GenBank/DDBJ whole genome shotgun (WGS) entry which is preliminary data.</text>
</comment>
<protein>
    <recommendedName>
        <fullName evidence="3">Perilipin</fullName>
    </recommendedName>
</protein>
<organism evidence="1 2">
    <name type="scientific">Furculomyces boomerangus</name>
    <dbReference type="NCBI Taxonomy" id="61424"/>
    <lineage>
        <taxon>Eukaryota</taxon>
        <taxon>Fungi</taxon>
        <taxon>Fungi incertae sedis</taxon>
        <taxon>Zoopagomycota</taxon>
        <taxon>Kickxellomycotina</taxon>
        <taxon>Harpellomycetes</taxon>
        <taxon>Harpellales</taxon>
        <taxon>Harpellaceae</taxon>
        <taxon>Furculomyces</taxon>
    </lineage>
</organism>